<name>A0A344LTX3_9FLAO</name>
<protein>
    <submittedName>
        <fullName evidence="1">Uncharacterized protein</fullName>
    </submittedName>
</protein>
<evidence type="ECO:0000313" key="1">
    <source>
        <dbReference type="EMBL" id="AXB57365.1"/>
    </source>
</evidence>
<reference evidence="1 2" key="1">
    <citation type="submission" date="2018-06" db="EMBL/GenBank/DDBJ databases">
        <title>Genome sequencing of Flavobacterium.</title>
        <authorList>
            <person name="Baek M.-G."/>
            <person name="Yi H."/>
        </authorList>
    </citation>
    <scope>NUCLEOTIDE SEQUENCE [LARGE SCALE GENOMIC DNA]</scope>
    <source>
        <strain evidence="1 2">HYN0086</strain>
    </source>
</reference>
<keyword evidence="2" id="KW-1185">Reference proteome</keyword>
<organism evidence="1 2">
    <name type="scientific">Flavobacterium fluviale</name>
    <dbReference type="NCBI Taxonomy" id="2249356"/>
    <lineage>
        <taxon>Bacteria</taxon>
        <taxon>Pseudomonadati</taxon>
        <taxon>Bacteroidota</taxon>
        <taxon>Flavobacteriia</taxon>
        <taxon>Flavobacteriales</taxon>
        <taxon>Flavobacteriaceae</taxon>
        <taxon>Flavobacterium</taxon>
    </lineage>
</organism>
<dbReference type="EMBL" id="CP030261">
    <property type="protein sequence ID" value="AXB57365.1"/>
    <property type="molecule type" value="Genomic_DNA"/>
</dbReference>
<dbReference type="AlphaFoldDB" id="A0A344LTX3"/>
<accession>A0A344LTX3</accession>
<proteinExistence type="predicted"/>
<dbReference type="KEGG" id="ffl:HYN86_12500"/>
<dbReference type="OrthoDB" id="639967at2"/>
<gene>
    <name evidence="1" type="ORF">HYN86_12500</name>
</gene>
<dbReference type="Proteomes" id="UP000251561">
    <property type="component" value="Chromosome"/>
</dbReference>
<evidence type="ECO:0000313" key="2">
    <source>
        <dbReference type="Proteomes" id="UP000251561"/>
    </source>
</evidence>
<dbReference type="RefSeq" id="WP_113678326.1">
    <property type="nucleotide sequence ID" value="NZ_CP030261.1"/>
</dbReference>
<sequence length="522" mass="61293">MNAMRLPENRNAKSIALATQNFHNPKPCLDVIKKIGKASPNNILLAFLIGREINKIEDWTFSIKYTGFTPSVLCHGNWDDSFEKCIKENYKNDISYLRNFRGFLINMHQETFGEQRDFVAAAIAHLYLMDNEADLAKKYIDMISDKSNESIQVQKNILLAMASLKTENLKSKKVRYQLLTYFNSVENLAKKEKALQKCLYSLYLVASDEFHKKGDEAVAALFLIKSNYAEEYKMEDREMSDFDYIKYLDRHAKIKDIDYLIGLKEKQNTTFFEKFISLKTLAPNVNIYKNLKGTMAFRDDDLDLAYTAFSTIPNGFWNNEEKEDCESSLKQDPFIPKDLTRSEDRKYDYYFNKADFIAKLIQLKKQNTAASNLQLGHAYFNVSSIGNSWAMVCYYKSGDNKNEKYQNDNYCNLKMAKMYYEKALKLAKNDEEKALANLMIFECNYYRYEFSGFNSYALDYFPYKYSGFYIDPVYYIFYPFYNYDFGIGKFKGVRELTNFYTVYRSTETFKKYNCPTIENFIN</sequence>